<dbReference type="PANTHER" id="PTHR30287">
    <property type="entry name" value="MEMBRANE COMPONENT OF PREDICTED ABC SUPERFAMILY METABOLITE UPTAKE TRANSPORTER"/>
    <property type="match status" value="1"/>
</dbReference>
<protein>
    <recommendedName>
        <fullName evidence="8">ABC3 transporter permease C-terminal domain-containing protein</fullName>
    </recommendedName>
</protein>
<proteinExistence type="predicted"/>
<evidence type="ECO:0000313" key="9">
    <source>
        <dbReference type="EMBL" id="AKJ15850.1"/>
    </source>
</evidence>
<evidence type="ECO:0000256" key="2">
    <source>
        <dbReference type="ARBA" id="ARBA00022475"/>
    </source>
</evidence>
<feature type="transmembrane region" description="Helical" evidence="6">
    <location>
        <begin position="747"/>
        <end position="767"/>
    </location>
</feature>
<accession>A0ABN4GQ30</accession>
<feature type="transmembrane region" description="Helical" evidence="6">
    <location>
        <begin position="425"/>
        <end position="451"/>
    </location>
</feature>
<dbReference type="Proteomes" id="UP000035366">
    <property type="component" value="Plasmid unnamed_1"/>
</dbReference>
<feature type="signal peptide" evidence="7">
    <location>
        <begin position="1"/>
        <end position="43"/>
    </location>
</feature>
<evidence type="ECO:0000256" key="7">
    <source>
        <dbReference type="SAM" id="SignalP"/>
    </source>
</evidence>
<organism evidence="9 10">
    <name type="scientific">Streptomyces incarnatus</name>
    <dbReference type="NCBI Taxonomy" id="665007"/>
    <lineage>
        <taxon>Bacteria</taxon>
        <taxon>Bacillati</taxon>
        <taxon>Actinomycetota</taxon>
        <taxon>Actinomycetes</taxon>
        <taxon>Kitasatosporales</taxon>
        <taxon>Streptomycetaceae</taxon>
        <taxon>Streptomyces</taxon>
    </lineage>
</organism>
<evidence type="ECO:0000256" key="5">
    <source>
        <dbReference type="ARBA" id="ARBA00023136"/>
    </source>
</evidence>
<reference evidence="9 10" key="1">
    <citation type="journal article" date="2015" name="ISME J.">
        <title>Draft Genome Sequence of Streptomyces incarnatus NRRL8089, which Produces the Nucleoside Antibiotic Sinefungin.</title>
        <authorList>
            <person name="Oshima K."/>
            <person name="Hattori M."/>
            <person name="Shimizu H."/>
            <person name="Fukuda K."/>
            <person name="Nemoto M."/>
            <person name="Inagaki K."/>
            <person name="Tamura T."/>
        </authorList>
    </citation>
    <scope>NUCLEOTIDE SEQUENCE [LARGE SCALE GENOMIC DNA]</scope>
    <source>
        <strain evidence="9 10">NRRL 8089</strain>
    </source>
</reference>
<dbReference type="RefSeq" id="WP_208903949.1">
    <property type="nucleotide sequence ID" value="NZ_CP011498.1"/>
</dbReference>
<evidence type="ECO:0000256" key="6">
    <source>
        <dbReference type="SAM" id="Phobius"/>
    </source>
</evidence>
<name>A0ABN4GQ30_9ACTN</name>
<keyword evidence="3 6" id="KW-0812">Transmembrane</keyword>
<evidence type="ECO:0000256" key="4">
    <source>
        <dbReference type="ARBA" id="ARBA00022989"/>
    </source>
</evidence>
<feature type="domain" description="ABC3 transporter permease C-terminal" evidence="8">
    <location>
        <begin position="747"/>
        <end position="857"/>
    </location>
</feature>
<feature type="transmembrane region" description="Helical" evidence="6">
    <location>
        <begin position="354"/>
        <end position="378"/>
    </location>
</feature>
<dbReference type="EMBL" id="CP011498">
    <property type="protein sequence ID" value="AKJ15850.1"/>
    <property type="molecule type" value="Genomic_DNA"/>
</dbReference>
<feature type="transmembrane region" description="Helical" evidence="6">
    <location>
        <begin position="831"/>
        <end position="852"/>
    </location>
</feature>
<dbReference type="InterPro" id="IPR003838">
    <property type="entry name" value="ABC3_permease_C"/>
</dbReference>
<keyword evidence="9" id="KW-0614">Plasmid</keyword>
<keyword evidence="10" id="KW-1185">Reference proteome</keyword>
<feature type="transmembrane region" description="Helical" evidence="6">
    <location>
        <begin position="398"/>
        <end position="419"/>
    </location>
</feature>
<feature type="chain" id="PRO_5047124188" description="ABC3 transporter permease C-terminal domain-containing protein" evidence="7">
    <location>
        <begin position="44"/>
        <end position="862"/>
    </location>
</feature>
<evidence type="ECO:0000256" key="3">
    <source>
        <dbReference type="ARBA" id="ARBA00022692"/>
    </source>
</evidence>
<evidence type="ECO:0000313" key="10">
    <source>
        <dbReference type="Proteomes" id="UP000035366"/>
    </source>
</evidence>
<sequence length="862" mass="88933">MIRNRHRRLAWVLGWRLASRSRLRTLLVCLAIALPVAAGSAVAAVAATARISLPEATAAAYGTADGRITTMSGQRKGDATDQQRLTAQLKSLLPTGARVTYDTDVLQLTLSGADGQQSTVDGRAVDLADPLTRGLYRIDKGTPSAKDGTIVLSSALARAIGVTEPGRHLRVGRTTLTVSAFVSDRFDLNHRLFALPPGGPLTSASLSQAKDMGSPRWFVALPSGKTRPEAGKLQSAGYAYVPRSQAAAIAEESSGTDSTALLVGLGLLAETILLVTAAFAVVVRSQRRHMGLLAALGAPAKVTAAFFRTHALCVAVIGSLAGVAAGQTAARLVAPVLAERAGADWGPVDGAWPTSLLLVAVTVAVTVAASTLPARTALREDPTALLKAVPPVHSTRRLRLRTATVSLFALATVAGLAAMTTDAGAGTAVLGVVVFTAGITATALAVSSLVSRRTGTDYLALPAVLRSALRSLLAFPVRAITTVIALGVVAAVSSTVLVASASVAQKQRDDYQPALPGKAALIVASRALTSAERSSLKDATGATEVSTGYQRAAVPRGGKQVPVSPRTDFLSCIDSRGLLKYGHNDWQPCSAVSKSHIPFPTVGVADTAGAQTLTGVLTDEQRRRYESGRAAVAVTPAGLSDQVSLVAMARGTRGFTLENTLTLPLIRPKHADTDEYQALPAVLISPAGARKAGIIPVGPETYLLRTPTKPTEREVTRALPVDAQSDSQVSVESGPQTAGAAQRLQPVVAAVSVLTTMLIVAAMVSLWTSDLQGEYRMLGAVGATTGWRRRLASSMSSLLILVSSVAGTLWGLAACAAFLTGMGTAISVPAGWLTATVAAAVVTAAAMGGILVPRSARAQRQA</sequence>
<evidence type="ECO:0000259" key="8">
    <source>
        <dbReference type="Pfam" id="PF02687"/>
    </source>
</evidence>
<dbReference type="PANTHER" id="PTHR30287:SF1">
    <property type="entry name" value="INNER MEMBRANE PROTEIN"/>
    <property type="match status" value="1"/>
</dbReference>
<dbReference type="InterPro" id="IPR038766">
    <property type="entry name" value="Membrane_comp_ABC_pdt"/>
</dbReference>
<evidence type="ECO:0000256" key="1">
    <source>
        <dbReference type="ARBA" id="ARBA00004651"/>
    </source>
</evidence>
<gene>
    <name evidence="9" type="ORF">ABB07_39270</name>
</gene>
<keyword evidence="2" id="KW-1003">Cell membrane</keyword>
<keyword evidence="7" id="KW-0732">Signal</keyword>
<feature type="transmembrane region" description="Helical" evidence="6">
    <location>
        <begin position="472"/>
        <end position="499"/>
    </location>
</feature>
<feature type="transmembrane region" description="Helical" evidence="6">
    <location>
        <begin position="260"/>
        <end position="283"/>
    </location>
</feature>
<keyword evidence="5 6" id="KW-0472">Membrane</keyword>
<feature type="transmembrane region" description="Helical" evidence="6">
    <location>
        <begin position="311"/>
        <end position="334"/>
    </location>
</feature>
<feature type="transmembrane region" description="Helical" evidence="6">
    <location>
        <begin position="798"/>
        <end position="819"/>
    </location>
</feature>
<comment type="subcellular location">
    <subcellularLocation>
        <location evidence="1">Cell membrane</location>
        <topology evidence="1">Multi-pass membrane protein</topology>
    </subcellularLocation>
</comment>
<feature type="domain" description="ABC3 transporter permease C-terminal" evidence="8">
    <location>
        <begin position="264"/>
        <end position="382"/>
    </location>
</feature>
<geneLocation type="plasmid" evidence="9 10">
    <name>unnamed_1</name>
</geneLocation>
<dbReference type="Pfam" id="PF02687">
    <property type="entry name" value="FtsX"/>
    <property type="match status" value="2"/>
</dbReference>
<keyword evidence="4 6" id="KW-1133">Transmembrane helix</keyword>